<organism evidence="1 2">
    <name type="scientific">Parascaris equorum</name>
    <name type="common">Equine roundworm</name>
    <dbReference type="NCBI Taxonomy" id="6256"/>
    <lineage>
        <taxon>Eukaryota</taxon>
        <taxon>Metazoa</taxon>
        <taxon>Ecdysozoa</taxon>
        <taxon>Nematoda</taxon>
        <taxon>Chromadorea</taxon>
        <taxon>Rhabditida</taxon>
        <taxon>Spirurina</taxon>
        <taxon>Ascaridomorpha</taxon>
        <taxon>Ascaridoidea</taxon>
        <taxon>Ascarididae</taxon>
        <taxon>Parascaris</taxon>
    </lineage>
</organism>
<evidence type="ECO:0000313" key="1">
    <source>
        <dbReference type="Proteomes" id="UP000887564"/>
    </source>
</evidence>
<reference evidence="2" key="1">
    <citation type="submission" date="2022-11" db="UniProtKB">
        <authorList>
            <consortium name="WormBaseParasite"/>
        </authorList>
    </citation>
    <scope>IDENTIFICATION</scope>
</reference>
<name>A0A914RC09_PAREQ</name>
<dbReference type="AlphaFoldDB" id="A0A914RC09"/>
<sequence>MPTIMPLAYIPEKNKIFLDGGDKLTYLRGNKQLYNEVAKIVYEMFSTYNVARRVEVISRLEAPNMTIDGNPTPNPCTPAEC</sequence>
<proteinExistence type="predicted"/>
<keyword evidence="1" id="KW-1185">Reference proteome</keyword>
<evidence type="ECO:0000313" key="2">
    <source>
        <dbReference type="WBParaSite" id="PEQ_0000421601-mRNA-1"/>
    </source>
</evidence>
<accession>A0A914RC09</accession>
<dbReference type="WBParaSite" id="PEQ_0000421601-mRNA-1">
    <property type="protein sequence ID" value="PEQ_0000421601-mRNA-1"/>
    <property type="gene ID" value="PEQ_0000421601"/>
</dbReference>
<dbReference type="Proteomes" id="UP000887564">
    <property type="component" value="Unplaced"/>
</dbReference>
<protein>
    <submittedName>
        <fullName evidence="2">Uncharacterized protein</fullName>
    </submittedName>
</protein>